<dbReference type="Gene3D" id="2.40.170.20">
    <property type="entry name" value="TonB-dependent receptor, beta-barrel domain"/>
    <property type="match status" value="1"/>
</dbReference>
<dbReference type="InterPro" id="IPR012910">
    <property type="entry name" value="Plug_dom"/>
</dbReference>
<dbReference type="SUPFAM" id="SSF49464">
    <property type="entry name" value="Carboxypeptidase regulatory domain-like"/>
    <property type="match status" value="1"/>
</dbReference>
<evidence type="ECO:0000259" key="8">
    <source>
        <dbReference type="Pfam" id="PF07715"/>
    </source>
</evidence>
<dbReference type="Proteomes" id="UP000732105">
    <property type="component" value="Unassembled WGS sequence"/>
</dbReference>
<dbReference type="InterPro" id="IPR036942">
    <property type="entry name" value="Beta-barrel_TonB_sf"/>
</dbReference>
<keyword evidence="2 7" id="KW-0813">Transport</keyword>
<dbReference type="Pfam" id="PF07715">
    <property type="entry name" value="Plug"/>
    <property type="match status" value="1"/>
</dbReference>
<evidence type="ECO:0000256" key="1">
    <source>
        <dbReference type="ARBA" id="ARBA00004571"/>
    </source>
</evidence>
<protein>
    <submittedName>
        <fullName evidence="9">TonB-dependent receptor</fullName>
    </submittedName>
</protein>
<comment type="caution">
    <text evidence="9">The sequence shown here is derived from an EMBL/GenBank/DDBJ whole genome shotgun (WGS) entry which is preliminary data.</text>
</comment>
<keyword evidence="3 7" id="KW-1134">Transmembrane beta strand</keyword>
<evidence type="ECO:0000256" key="3">
    <source>
        <dbReference type="ARBA" id="ARBA00022452"/>
    </source>
</evidence>
<keyword evidence="4 7" id="KW-0812">Transmembrane</keyword>
<dbReference type="SUPFAM" id="SSF56935">
    <property type="entry name" value="Porins"/>
    <property type="match status" value="1"/>
</dbReference>
<gene>
    <name evidence="9" type="ORF">ELS83_10550</name>
</gene>
<dbReference type="RefSeq" id="WP_171595553.1">
    <property type="nucleotide sequence ID" value="NZ_RZNH01000015.1"/>
</dbReference>
<organism evidence="9 10">
    <name type="scientific">Marinifilum caeruleilacunae</name>
    <dbReference type="NCBI Taxonomy" id="2499076"/>
    <lineage>
        <taxon>Bacteria</taxon>
        <taxon>Pseudomonadati</taxon>
        <taxon>Bacteroidota</taxon>
        <taxon>Bacteroidia</taxon>
        <taxon>Marinilabiliales</taxon>
        <taxon>Marinifilaceae</taxon>
    </lineage>
</organism>
<evidence type="ECO:0000256" key="5">
    <source>
        <dbReference type="ARBA" id="ARBA00023136"/>
    </source>
</evidence>
<dbReference type="PROSITE" id="PS52016">
    <property type="entry name" value="TONB_DEPENDENT_REC_3"/>
    <property type="match status" value="1"/>
</dbReference>
<keyword evidence="10" id="KW-1185">Reference proteome</keyword>
<feature type="domain" description="TonB-dependent receptor plug" evidence="8">
    <location>
        <begin position="275"/>
        <end position="352"/>
    </location>
</feature>
<evidence type="ECO:0000256" key="7">
    <source>
        <dbReference type="PROSITE-ProRule" id="PRU01360"/>
    </source>
</evidence>
<proteinExistence type="inferred from homology"/>
<evidence type="ECO:0000313" key="9">
    <source>
        <dbReference type="EMBL" id="NOU60267.1"/>
    </source>
</evidence>
<dbReference type="InterPro" id="IPR037066">
    <property type="entry name" value="Plug_dom_sf"/>
</dbReference>
<name>A0ABX1WVZ9_9BACT</name>
<dbReference type="InterPro" id="IPR008969">
    <property type="entry name" value="CarboxyPept-like_regulatory"/>
</dbReference>
<dbReference type="Gene3D" id="2.170.130.10">
    <property type="entry name" value="TonB-dependent receptor, plug domain"/>
    <property type="match status" value="1"/>
</dbReference>
<dbReference type="Gene3D" id="2.60.40.1120">
    <property type="entry name" value="Carboxypeptidase-like, regulatory domain"/>
    <property type="match status" value="1"/>
</dbReference>
<dbReference type="EMBL" id="RZNH01000015">
    <property type="protein sequence ID" value="NOU60267.1"/>
    <property type="molecule type" value="Genomic_DNA"/>
</dbReference>
<comment type="similarity">
    <text evidence="7">Belongs to the TonB-dependent receptor family.</text>
</comment>
<evidence type="ECO:0000256" key="6">
    <source>
        <dbReference type="ARBA" id="ARBA00023237"/>
    </source>
</evidence>
<keyword evidence="6 7" id="KW-0998">Cell outer membrane</keyword>
<keyword evidence="5 7" id="KW-0472">Membrane</keyword>
<evidence type="ECO:0000256" key="2">
    <source>
        <dbReference type="ARBA" id="ARBA00022448"/>
    </source>
</evidence>
<comment type="subcellular location">
    <subcellularLocation>
        <location evidence="1 7">Cell outer membrane</location>
        <topology evidence="1 7">Multi-pass membrane protein</topology>
    </subcellularLocation>
</comment>
<evidence type="ECO:0000256" key="4">
    <source>
        <dbReference type="ARBA" id="ARBA00022692"/>
    </source>
</evidence>
<keyword evidence="9" id="KW-0675">Receptor</keyword>
<dbReference type="Pfam" id="PF13715">
    <property type="entry name" value="CarbopepD_reg_2"/>
    <property type="match status" value="1"/>
</dbReference>
<accession>A0ABX1WVZ9</accession>
<reference evidence="9 10" key="1">
    <citation type="submission" date="2018-12" db="EMBL/GenBank/DDBJ databases">
        <title>Marinifilum JC070 sp. nov., a marine bacterium isolated from Yongle Blue Hole in the South China Sea.</title>
        <authorList>
            <person name="Fu T."/>
        </authorList>
    </citation>
    <scope>NUCLEOTIDE SEQUENCE [LARGE SCALE GENOMIC DNA]</scope>
    <source>
        <strain evidence="9 10">JC070</strain>
    </source>
</reference>
<dbReference type="InterPro" id="IPR039426">
    <property type="entry name" value="TonB-dep_rcpt-like"/>
</dbReference>
<sequence>MRKSLITLIFICIHCSIYGQSISIKQDSISFNEFIQKLEDSSSFKFNYANEWVDSLYFNANFENEKIVKIIDWLGKESELHYQILDSTKVIFTKNYKVKTNYSDLYASFILKNKISTLDTVQYKSPVSIVEADKNISEEYKLFKIGDFSRNRRRQKATFGGKITDFESGESQIGTVIYIQELKKGSTTNQYGEYSISIPVGKYKVEYSSVGMKTTYRNIIIHSDGKLNVEMHSKPTPLKEVVITAKSEDPVRNLRMGTNKITVKALKQLPLGMGETDIIKSALLLPGVQSVGEASSGFNVRGGNTDQNLVLLNKAPINNTSHFFGFFSGFNSDIIKDITLYKSGVPAKYGGRVSSVMNLDLKDGNRKKFKLNGGVSPVFGRVTLEGPLKKEKSSFILAGRTTYSDWVLKLLDDKDLRKSSANFYDLQGNFSWDLDDKNSLYLSAYVSNDEFDYHLQDEFKYKTLASTLKWKHQYNSKLFSTFSSAISKYDYTLFSRQETSQHYSVDYNLNQYLFNADFSYLSDLNHKIEFGLHAIYYDLSPGNQKPSNSESLIRNKKLESEQALELAAYLSDEFDISHFMSLSVGLRYSLYGNLGPKTQYNYAEGQARTIESQIGTYQQKNGFITTYSKPEFRISSNIRLGSYNSLKISYNGMSQYIHMISNTIAMTPTDIWKLSDKYLKPQYSHQYSVGFYRQIKSKSLEASLETYYKKINNIIDYKDGAQLLMNEHLETDVLNGVGKAYGIEFMLQKKKGKLTGWFNYTYSKILHKIESEFEEERVNGGSYFPANYDKPHDFKFVANYKFSRRVNVSTNFSYSTGRPFTAPVAYYHLEGTDKVYYSDRNSMRMPDYIRLDFAATINGSLIKKKLNHSSWTFAIYNALGRQNAYNIFFRTEEDKVNGYKMSIFGKPIFTVTYNFKLFGNAKDDF</sequence>
<evidence type="ECO:0000313" key="10">
    <source>
        <dbReference type="Proteomes" id="UP000732105"/>
    </source>
</evidence>